<dbReference type="AlphaFoldDB" id="A0A934M1G8"/>
<sequence length="229" mass="24493">MESQLHFDLPVKPALGRGDFFVSPANALAVAMIDLSESWTGGKLVLSGPDGAGKTHLAHVWATASGAQIIAARDLPAADIPALACHPVAVEDVPEIANDPQAQEALFHLHNLVLAEGHRLLLTGRAAPRHWHLTLPDLQSRVEGTHHVALNPPDDVLLAAVLAKLFADRQITPKPDLIPYLVTRIDRSFDAAATIVTRLDRAALAEARPLTRALAVRMLGEDSADCDTT</sequence>
<dbReference type="SUPFAM" id="SSF52540">
    <property type="entry name" value="P-loop containing nucleoside triphosphate hydrolases"/>
    <property type="match status" value="1"/>
</dbReference>
<dbReference type="GO" id="GO:0003688">
    <property type="term" value="F:DNA replication origin binding"/>
    <property type="evidence" value="ECO:0007669"/>
    <property type="project" value="TreeGrafter"/>
</dbReference>
<evidence type="ECO:0000313" key="1">
    <source>
        <dbReference type="EMBL" id="MBI6629636.1"/>
    </source>
</evidence>
<gene>
    <name evidence="1" type="ORF">JAO82_07030</name>
</gene>
<keyword evidence="2" id="KW-1185">Reference proteome</keyword>
<proteinExistence type="predicted"/>
<dbReference type="Proteomes" id="UP000613255">
    <property type="component" value="Unassembled WGS sequence"/>
</dbReference>
<dbReference type="EMBL" id="JAEIJD010000004">
    <property type="protein sequence ID" value="MBI6629636.1"/>
    <property type="molecule type" value="Genomic_DNA"/>
</dbReference>
<evidence type="ECO:0000313" key="2">
    <source>
        <dbReference type="Proteomes" id="UP000613255"/>
    </source>
</evidence>
<protein>
    <submittedName>
        <fullName evidence="1">Chromosomal replication initiator DnaA</fullName>
    </submittedName>
</protein>
<accession>A0A934M1G8</accession>
<dbReference type="PANTHER" id="PTHR30050:SF5">
    <property type="entry name" value="DNAA REGULATORY INACTIVATOR HDA"/>
    <property type="match status" value="1"/>
</dbReference>
<dbReference type="PANTHER" id="PTHR30050">
    <property type="entry name" value="CHROMOSOMAL REPLICATION INITIATOR PROTEIN DNAA"/>
    <property type="match status" value="1"/>
</dbReference>
<organism evidence="1 2">
    <name type="scientific">Pontibaca salina</name>
    <dbReference type="NCBI Taxonomy" id="2795731"/>
    <lineage>
        <taxon>Bacteria</taxon>
        <taxon>Pseudomonadati</taxon>
        <taxon>Pseudomonadota</taxon>
        <taxon>Alphaproteobacteria</taxon>
        <taxon>Rhodobacterales</taxon>
        <taxon>Roseobacteraceae</taxon>
        <taxon>Pontibaca</taxon>
    </lineage>
</organism>
<dbReference type="GO" id="GO:0005886">
    <property type="term" value="C:plasma membrane"/>
    <property type="evidence" value="ECO:0007669"/>
    <property type="project" value="TreeGrafter"/>
</dbReference>
<name>A0A934M1G8_9RHOB</name>
<dbReference type="Gene3D" id="3.40.50.300">
    <property type="entry name" value="P-loop containing nucleotide triphosphate hydrolases"/>
    <property type="match status" value="1"/>
</dbReference>
<dbReference type="Gene3D" id="1.10.8.60">
    <property type="match status" value="1"/>
</dbReference>
<dbReference type="GO" id="GO:0006270">
    <property type="term" value="P:DNA replication initiation"/>
    <property type="evidence" value="ECO:0007669"/>
    <property type="project" value="TreeGrafter"/>
</dbReference>
<dbReference type="RefSeq" id="WP_198685662.1">
    <property type="nucleotide sequence ID" value="NZ_JAEIJD010000004.1"/>
</dbReference>
<dbReference type="InterPro" id="IPR027417">
    <property type="entry name" value="P-loop_NTPase"/>
</dbReference>
<comment type="caution">
    <text evidence="1">The sequence shown here is derived from an EMBL/GenBank/DDBJ whole genome shotgun (WGS) entry which is preliminary data.</text>
</comment>
<reference evidence="1" key="1">
    <citation type="submission" date="2020-12" db="EMBL/GenBank/DDBJ databases">
        <title>Pontibaca salina gen. nov., sp. nov., isolated from marine sediment.</title>
        <authorList>
            <person name="Bo J."/>
            <person name="Wang S."/>
            <person name="Song X."/>
            <person name="Du Z."/>
        </authorList>
    </citation>
    <scope>NUCLEOTIDE SEQUENCE</scope>
    <source>
        <strain evidence="1">S1109L</strain>
    </source>
</reference>